<accession>A0A5J4VZ14</accession>
<organism evidence="1 2">
    <name type="scientific">Streblomastix strix</name>
    <dbReference type="NCBI Taxonomy" id="222440"/>
    <lineage>
        <taxon>Eukaryota</taxon>
        <taxon>Metamonada</taxon>
        <taxon>Preaxostyla</taxon>
        <taxon>Oxymonadida</taxon>
        <taxon>Streblomastigidae</taxon>
        <taxon>Streblomastix</taxon>
    </lineage>
</organism>
<dbReference type="EMBL" id="SNRW01004184">
    <property type="protein sequence ID" value="KAA6387931.1"/>
    <property type="molecule type" value="Genomic_DNA"/>
</dbReference>
<dbReference type="AlphaFoldDB" id="A0A5J4VZ14"/>
<protein>
    <submittedName>
        <fullName evidence="1">Uncharacterized protein</fullName>
    </submittedName>
</protein>
<comment type="caution">
    <text evidence="1">The sequence shown here is derived from an EMBL/GenBank/DDBJ whole genome shotgun (WGS) entry which is preliminary data.</text>
</comment>
<dbReference type="Proteomes" id="UP000324800">
    <property type="component" value="Unassembled WGS sequence"/>
</dbReference>
<reference evidence="1 2" key="1">
    <citation type="submission" date="2019-03" db="EMBL/GenBank/DDBJ databases">
        <title>Single cell metagenomics reveals metabolic interactions within the superorganism composed of flagellate Streblomastix strix and complex community of Bacteroidetes bacteria on its surface.</title>
        <authorList>
            <person name="Treitli S.C."/>
            <person name="Kolisko M."/>
            <person name="Husnik F."/>
            <person name="Keeling P."/>
            <person name="Hampl V."/>
        </authorList>
    </citation>
    <scope>NUCLEOTIDE SEQUENCE [LARGE SCALE GENOMIC DNA]</scope>
    <source>
        <strain evidence="1">ST1C</strain>
    </source>
</reference>
<gene>
    <name evidence="1" type="ORF">EZS28_016543</name>
</gene>
<name>A0A5J4VZ14_9EUKA</name>
<evidence type="ECO:0000313" key="2">
    <source>
        <dbReference type="Proteomes" id="UP000324800"/>
    </source>
</evidence>
<evidence type="ECO:0000313" key="1">
    <source>
        <dbReference type="EMBL" id="KAA6387931.1"/>
    </source>
</evidence>
<proteinExistence type="predicted"/>
<sequence>MLAKGLKQRKRMTDAQKRNIEDEIMRVDPLIRPVDAMAGVLGLTDHKARRLVYNPGFPSSLLQDLYETQLRVNNEGMLKQEKYMENWRRYEENINARIDQPSMNLDSHRPVVTEEQQLNQLLNFGSPRQKKNEVQQLIQLYPSESQEDLAQSSMFEGQPQEQTVALEKIPERQRQTIQKDNIKSENLNTVYDMRAFDQGIPPINDIYNRIPFEPHKKSYKYDVLGNTQAYIKIDVHGLTCSEAGTQIGSKKQIKMKKNYFPTSELISASIAQDKLAQILT</sequence>